<sequence>MIIKRRIEVSKSGIVWNERSLHPEVANGYVLRTPIVKEGNVFYECSELARPRRESVRTFEVASSENIQRVSSSYHRPFSLPYSPLTTIIIVTLRLRA</sequence>
<dbReference type="Proteomes" id="UP000614350">
    <property type="component" value="Unassembled WGS sequence"/>
</dbReference>
<dbReference type="EMBL" id="JACSEA010000009">
    <property type="protein sequence ID" value="KAF7392874.1"/>
    <property type="molecule type" value="Genomic_DNA"/>
</dbReference>
<name>A0A834JQT9_VESVU</name>
<evidence type="ECO:0000313" key="2">
    <source>
        <dbReference type="Proteomes" id="UP000614350"/>
    </source>
</evidence>
<dbReference type="AlphaFoldDB" id="A0A834JQT9"/>
<proteinExistence type="predicted"/>
<gene>
    <name evidence="1" type="ORF">HZH66_008707</name>
</gene>
<organism evidence="1 2">
    <name type="scientific">Vespula vulgaris</name>
    <name type="common">Yellow jacket</name>
    <name type="synonym">Wasp</name>
    <dbReference type="NCBI Taxonomy" id="7454"/>
    <lineage>
        <taxon>Eukaryota</taxon>
        <taxon>Metazoa</taxon>
        <taxon>Ecdysozoa</taxon>
        <taxon>Arthropoda</taxon>
        <taxon>Hexapoda</taxon>
        <taxon>Insecta</taxon>
        <taxon>Pterygota</taxon>
        <taxon>Neoptera</taxon>
        <taxon>Endopterygota</taxon>
        <taxon>Hymenoptera</taxon>
        <taxon>Apocrita</taxon>
        <taxon>Aculeata</taxon>
        <taxon>Vespoidea</taxon>
        <taxon>Vespidae</taxon>
        <taxon>Vespinae</taxon>
        <taxon>Vespula</taxon>
    </lineage>
</organism>
<evidence type="ECO:0000313" key="1">
    <source>
        <dbReference type="EMBL" id="KAF7392874.1"/>
    </source>
</evidence>
<keyword evidence="2" id="KW-1185">Reference proteome</keyword>
<comment type="caution">
    <text evidence="1">The sequence shown here is derived from an EMBL/GenBank/DDBJ whole genome shotgun (WGS) entry which is preliminary data.</text>
</comment>
<reference evidence="1" key="1">
    <citation type="journal article" date="2020" name="G3 (Bethesda)">
        <title>High-Quality Assemblies for Three Invasive Social Wasps from the &lt;i&gt;Vespula&lt;/i&gt; Genus.</title>
        <authorList>
            <person name="Harrop T.W.R."/>
            <person name="Guhlin J."/>
            <person name="McLaughlin G.M."/>
            <person name="Permina E."/>
            <person name="Stockwell P."/>
            <person name="Gilligan J."/>
            <person name="Le Lec M.F."/>
            <person name="Gruber M.A.M."/>
            <person name="Quinn O."/>
            <person name="Lovegrove M."/>
            <person name="Duncan E.J."/>
            <person name="Remnant E.J."/>
            <person name="Van Eeckhoven J."/>
            <person name="Graham B."/>
            <person name="Knapp R.A."/>
            <person name="Langford K.W."/>
            <person name="Kronenberg Z."/>
            <person name="Press M.O."/>
            <person name="Eacker S.M."/>
            <person name="Wilson-Rankin E.E."/>
            <person name="Purcell J."/>
            <person name="Lester P.J."/>
            <person name="Dearden P.K."/>
        </authorList>
    </citation>
    <scope>NUCLEOTIDE SEQUENCE</scope>
    <source>
        <strain evidence="1">Marl-1</strain>
    </source>
</reference>
<protein>
    <submittedName>
        <fullName evidence="1">Uncharacterized protein</fullName>
    </submittedName>
</protein>
<accession>A0A834JQT9</accession>